<organism evidence="3 4">
    <name type="scientific">Pendulispora albinea</name>
    <dbReference type="NCBI Taxonomy" id="2741071"/>
    <lineage>
        <taxon>Bacteria</taxon>
        <taxon>Pseudomonadati</taxon>
        <taxon>Myxococcota</taxon>
        <taxon>Myxococcia</taxon>
        <taxon>Myxococcales</taxon>
        <taxon>Sorangiineae</taxon>
        <taxon>Pendulisporaceae</taxon>
        <taxon>Pendulispora</taxon>
    </lineage>
</organism>
<gene>
    <name evidence="3" type="ORF">LZC94_47610</name>
</gene>
<feature type="region of interest" description="Disordered" evidence="1">
    <location>
        <begin position="138"/>
        <end position="432"/>
    </location>
</feature>
<proteinExistence type="predicted"/>
<dbReference type="InterPro" id="IPR014710">
    <property type="entry name" value="RmlC-like_jellyroll"/>
</dbReference>
<feature type="compositionally biased region" description="Low complexity" evidence="1">
    <location>
        <begin position="201"/>
        <end position="213"/>
    </location>
</feature>
<evidence type="ECO:0000256" key="1">
    <source>
        <dbReference type="SAM" id="MobiDB-lite"/>
    </source>
</evidence>
<dbReference type="RefSeq" id="WP_394825106.1">
    <property type="nucleotide sequence ID" value="NZ_CP089984.1"/>
</dbReference>
<sequence>MDGIPPAAKTDAEDVVWALQTADALWKRHERVDAIVWLRRAAQAAAESQNDDRALILARYAAELSEWIARHPVPGNAGSRGGASELGTSGLRVGGEPGISVGGDVLPDDLEPPPGFEDEIITNARTLAAISGEVLVPPEVRGMPRPTFDVEPRSSSAQAQERLELPKRVPPNLGVDSLRRPRPPRPGPPSETGPRPRADVPRPSASSPSMSKKPIPPPLPPRRPAAPPLPLPEPPAPEPPASMRSPESMRSQEPTMLVEDEELLPSLNLSLIEEEEDEANQISQEPPPAVASSSSAEAAIDSYEPVSLQDPQPPPEPELELERPLPEPEPLPEPPPPTDAAAFDSVTQRIKADLRALDVSTRRTATSEMDTPAEMETPAPGSTTPIPPGSVTPAPPSPTPVPRSGGPLFEVPRLDPPRIERESVDLSRSEAFSDLPDDAREAFAAAAQIHELRSDEEAAGFALAVVIEGDVDVCATIVDAIGERLTTGAVLRAQGSIGIGAPLRFVCASEQARVATWDASAVEEAFRTCPWVEEDLCEAANRTHAIVGATMGPLGERLDATLRRQITDRLDVRALEPGDVLVEKGQPVPGVVLVGVGTLEIVRDGAVVEHVSSGQFLFASSILGGGAAPATARASAEGAIILFADRMVAHELLVTCPPLLEVLAGM</sequence>
<dbReference type="SUPFAM" id="SSF51206">
    <property type="entry name" value="cAMP-binding domain-like"/>
    <property type="match status" value="1"/>
</dbReference>
<feature type="compositionally biased region" description="Pro residues" evidence="1">
    <location>
        <begin position="327"/>
        <end position="338"/>
    </location>
</feature>
<feature type="compositionally biased region" description="Basic and acidic residues" evidence="1">
    <location>
        <begin position="412"/>
        <end position="428"/>
    </location>
</feature>
<evidence type="ECO:0000259" key="2">
    <source>
        <dbReference type="PROSITE" id="PS50042"/>
    </source>
</evidence>
<evidence type="ECO:0000313" key="4">
    <source>
        <dbReference type="Proteomes" id="UP001370348"/>
    </source>
</evidence>
<keyword evidence="4" id="KW-1185">Reference proteome</keyword>
<dbReference type="InterPro" id="IPR018490">
    <property type="entry name" value="cNMP-bd_dom_sf"/>
</dbReference>
<accession>A0ABZ2M262</accession>
<feature type="compositionally biased region" description="Pro residues" evidence="1">
    <location>
        <begin position="214"/>
        <end position="240"/>
    </location>
</feature>
<protein>
    <submittedName>
        <fullName evidence="3">Cyclic nucleotide-binding domain-containing protein</fullName>
    </submittedName>
</protein>
<dbReference type="PROSITE" id="PS50042">
    <property type="entry name" value="CNMP_BINDING_3"/>
    <property type="match status" value="1"/>
</dbReference>
<dbReference type="InterPro" id="IPR000595">
    <property type="entry name" value="cNMP-bd_dom"/>
</dbReference>
<reference evidence="3 4" key="1">
    <citation type="submission" date="2021-12" db="EMBL/GenBank/DDBJ databases">
        <title>Discovery of the Pendulisporaceae a myxobacterial family with distinct sporulation behavior and unique specialized metabolism.</title>
        <authorList>
            <person name="Garcia R."/>
            <person name="Popoff A."/>
            <person name="Bader C.D."/>
            <person name="Loehr J."/>
            <person name="Walesch S."/>
            <person name="Walt C."/>
            <person name="Boldt J."/>
            <person name="Bunk B."/>
            <person name="Haeckl F.J.F.P.J."/>
            <person name="Gunesch A.P."/>
            <person name="Birkelbach J."/>
            <person name="Nuebel U."/>
            <person name="Pietschmann T."/>
            <person name="Bach T."/>
            <person name="Mueller R."/>
        </authorList>
    </citation>
    <scope>NUCLEOTIDE SEQUENCE [LARGE SCALE GENOMIC DNA]</scope>
    <source>
        <strain evidence="3 4">MSr11954</strain>
    </source>
</reference>
<dbReference type="Proteomes" id="UP001370348">
    <property type="component" value="Chromosome"/>
</dbReference>
<name>A0ABZ2M262_9BACT</name>
<feature type="domain" description="Cyclic nucleotide-binding" evidence="2">
    <location>
        <begin position="554"/>
        <end position="653"/>
    </location>
</feature>
<feature type="compositionally biased region" description="Pro residues" evidence="1">
    <location>
        <begin position="385"/>
        <end position="401"/>
    </location>
</feature>
<feature type="compositionally biased region" description="Low complexity" evidence="1">
    <location>
        <begin position="290"/>
        <end position="299"/>
    </location>
</feature>
<dbReference type="EMBL" id="CP089984">
    <property type="protein sequence ID" value="WXB15477.1"/>
    <property type="molecule type" value="Genomic_DNA"/>
</dbReference>
<dbReference type="Pfam" id="PF00027">
    <property type="entry name" value="cNMP_binding"/>
    <property type="match status" value="1"/>
</dbReference>
<feature type="compositionally biased region" description="Low complexity" evidence="1">
    <location>
        <begin position="241"/>
        <end position="251"/>
    </location>
</feature>
<evidence type="ECO:0000313" key="3">
    <source>
        <dbReference type="EMBL" id="WXB15477.1"/>
    </source>
</evidence>
<dbReference type="Gene3D" id="2.60.120.10">
    <property type="entry name" value="Jelly Rolls"/>
    <property type="match status" value="1"/>
</dbReference>